<organism evidence="2 3">
    <name type="scientific">Hymenobacter qilianensis</name>
    <dbReference type="NCBI Taxonomy" id="1385715"/>
    <lineage>
        <taxon>Bacteria</taxon>
        <taxon>Pseudomonadati</taxon>
        <taxon>Bacteroidota</taxon>
        <taxon>Cytophagia</taxon>
        <taxon>Cytophagales</taxon>
        <taxon>Hymenobacteraceae</taxon>
        <taxon>Hymenobacter</taxon>
    </lineage>
</organism>
<dbReference type="EMBL" id="CP060784">
    <property type="protein sequence ID" value="QNP53244.1"/>
    <property type="molecule type" value="Genomic_DNA"/>
</dbReference>
<keyword evidence="1" id="KW-0472">Membrane</keyword>
<dbReference type="KEGG" id="hqi:H9L05_06330"/>
<keyword evidence="1" id="KW-0812">Transmembrane</keyword>
<name>A0A7H0GY78_9BACT</name>
<evidence type="ECO:0000313" key="2">
    <source>
        <dbReference type="EMBL" id="QNP53244.1"/>
    </source>
</evidence>
<feature type="transmembrane region" description="Helical" evidence="1">
    <location>
        <begin position="37"/>
        <end position="58"/>
    </location>
</feature>
<dbReference type="AlphaFoldDB" id="A0A7H0GY78"/>
<keyword evidence="3" id="KW-1185">Reference proteome</keyword>
<protein>
    <submittedName>
        <fullName evidence="2">Uncharacterized protein</fullName>
    </submittedName>
</protein>
<dbReference type="RefSeq" id="WP_187733464.1">
    <property type="nucleotide sequence ID" value="NZ_BMFN01000001.1"/>
</dbReference>
<gene>
    <name evidence="2" type="ORF">H9L05_06330</name>
</gene>
<keyword evidence="1" id="KW-1133">Transmembrane helix</keyword>
<evidence type="ECO:0000313" key="3">
    <source>
        <dbReference type="Proteomes" id="UP000516093"/>
    </source>
</evidence>
<sequence>MTALLLYLLKANGALLLFAGLYYVGLRRLTFYTLNRAYLLFALLFSALYSALDVGPYLPPTNA</sequence>
<dbReference type="Proteomes" id="UP000516093">
    <property type="component" value="Chromosome"/>
</dbReference>
<accession>A0A7H0GY78</accession>
<evidence type="ECO:0000256" key="1">
    <source>
        <dbReference type="SAM" id="Phobius"/>
    </source>
</evidence>
<feature type="transmembrane region" description="Helical" evidence="1">
    <location>
        <begin position="6"/>
        <end position="25"/>
    </location>
</feature>
<proteinExistence type="predicted"/>
<reference evidence="2 3" key="1">
    <citation type="submission" date="2020-08" db="EMBL/GenBank/DDBJ databases">
        <title>Genome sequence of Hymenobacter qilianensis JCM 19763T.</title>
        <authorList>
            <person name="Hyun D.-W."/>
            <person name="Bae J.-W."/>
        </authorList>
    </citation>
    <scope>NUCLEOTIDE SEQUENCE [LARGE SCALE GENOMIC DNA]</scope>
    <source>
        <strain evidence="2 3">JCM 19763</strain>
    </source>
</reference>